<keyword evidence="2" id="KW-1185">Reference proteome</keyword>
<protein>
    <submittedName>
        <fullName evidence="1">Uncharacterized protein</fullName>
    </submittedName>
</protein>
<dbReference type="EMBL" id="CP124685">
    <property type="protein sequence ID" value="WGX76255.1"/>
    <property type="molecule type" value="Genomic_DNA"/>
</dbReference>
<accession>A0ABY8R483</accession>
<dbReference type="Proteomes" id="UP001239169">
    <property type="component" value="Chromosome"/>
</dbReference>
<name>A0ABY8R483_PARBF</name>
<sequence length="41" mass="4896">MNKECKDIIDRLRSEFNENITEGLLKNIIELSKNKVFKKEN</sequence>
<gene>
    <name evidence="1" type="ORF">QJS64_02565</name>
</gene>
<evidence type="ECO:0000313" key="1">
    <source>
        <dbReference type="EMBL" id="WGX76255.1"/>
    </source>
</evidence>
<evidence type="ECO:0000313" key="2">
    <source>
        <dbReference type="Proteomes" id="UP001239169"/>
    </source>
</evidence>
<reference evidence="1 2" key="1">
    <citation type="submission" date="2023-04" db="EMBL/GenBank/DDBJ databases">
        <title>Bacteria Genome Submission.</title>
        <authorList>
            <person name="Isaac P."/>
        </authorList>
    </citation>
    <scope>NUCLEOTIDE SEQUENCE [LARGE SCALE GENOMIC DNA]</scope>
    <source>
        <strain evidence="1 2">SampleS7P1</strain>
    </source>
</reference>
<organism evidence="1 2">
    <name type="scientific">Paraclostridium bifermentans</name>
    <name type="common">Clostridium bifermentans</name>
    <dbReference type="NCBI Taxonomy" id="1490"/>
    <lineage>
        <taxon>Bacteria</taxon>
        <taxon>Bacillati</taxon>
        <taxon>Bacillota</taxon>
        <taxon>Clostridia</taxon>
        <taxon>Peptostreptococcales</taxon>
        <taxon>Peptostreptococcaceae</taxon>
        <taxon>Paraclostridium</taxon>
    </lineage>
</organism>
<proteinExistence type="predicted"/>